<dbReference type="InterPro" id="IPR032710">
    <property type="entry name" value="NTF2-like_dom_sf"/>
</dbReference>
<name>A0A6J4U469_9ACTN</name>
<dbReference type="Gene3D" id="3.10.450.50">
    <property type="match status" value="1"/>
</dbReference>
<evidence type="ECO:0000313" key="2">
    <source>
        <dbReference type="EMBL" id="CAA9540243.1"/>
    </source>
</evidence>
<sequence length="119" mass="13379">MVRRLFELFEARRWDDAAALVHADVVVEWPVTGERFRGRERFIGVNRAYPEGWTITVGRVLAAGPEVASEVFVTQDGVTFVDAAFWTVEDGLIRAGVEYWATVGGERAPAWRARWAEPG</sequence>
<dbReference type="Pfam" id="PF12680">
    <property type="entry name" value="SnoaL_2"/>
    <property type="match status" value="1"/>
</dbReference>
<feature type="domain" description="SnoaL-like" evidence="1">
    <location>
        <begin position="2"/>
        <end position="94"/>
    </location>
</feature>
<accession>A0A6J4U469</accession>
<protein>
    <recommendedName>
        <fullName evidence="1">SnoaL-like domain-containing protein</fullName>
    </recommendedName>
</protein>
<dbReference type="InterPro" id="IPR037401">
    <property type="entry name" value="SnoaL-like"/>
</dbReference>
<reference evidence="2" key="1">
    <citation type="submission" date="2020-02" db="EMBL/GenBank/DDBJ databases">
        <authorList>
            <person name="Meier V. D."/>
        </authorList>
    </citation>
    <scope>NUCLEOTIDE SEQUENCE</scope>
    <source>
        <strain evidence="2">AVDCRST_MAG79</strain>
    </source>
</reference>
<organism evidence="2">
    <name type="scientific">uncultured Thermoleophilia bacterium</name>
    <dbReference type="NCBI Taxonomy" id="1497501"/>
    <lineage>
        <taxon>Bacteria</taxon>
        <taxon>Bacillati</taxon>
        <taxon>Actinomycetota</taxon>
        <taxon>Thermoleophilia</taxon>
        <taxon>environmental samples</taxon>
    </lineage>
</organism>
<dbReference type="AlphaFoldDB" id="A0A6J4U469"/>
<gene>
    <name evidence="2" type="ORF">AVDCRST_MAG79-1791</name>
</gene>
<dbReference type="SUPFAM" id="SSF54427">
    <property type="entry name" value="NTF2-like"/>
    <property type="match status" value="1"/>
</dbReference>
<proteinExistence type="predicted"/>
<evidence type="ECO:0000259" key="1">
    <source>
        <dbReference type="Pfam" id="PF12680"/>
    </source>
</evidence>
<dbReference type="EMBL" id="CADCWC010000269">
    <property type="protein sequence ID" value="CAA9540243.1"/>
    <property type="molecule type" value="Genomic_DNA"/>
</dbReference>